<evidence type="ECO:0000313" key="2">
    <source>
        <dbReference type="EMBL" id="EJT69526.1"/>
    </source>
</evidence>
<dbReference type="AlphaFoldDB" id="J3PI14"/>
<dbReference type="HOGENOM" id="CLU_400130_0_0_1"/>
<feature type="region of interest" description="Disordered" evidence="1">
    <location>
        <begin position="33"/>
        <end position="90"/>
    </location>
</feature>
<feature type="compositionally biased region" description="Low complexity" evidence="1">
    <location>
        <begin position="509"/>
        <end position="523"/>
    </location>
</feature>
<evidence type="ECO:0000313" key="3">
    <source>
        <dbReference type="EnsemblFungi" id="EJT69526"/>
    </source>
</evidence>
<reference evidence="3" key="5">
    <citation type="submission" date="2018-04" db="UniProtKB">
        <authorList>
            <consortium name="EnsemblFungi"/>
        </authorList>
    </citation>
    <scope>IDENTIFICATION</scope>
    <source>
        <strain evidence="3">R3-111a-1</strain>
    </source>
</reference>
<dbReference type="eggNOG" id="ENOG502SSPQ">
    <property type="taxonomic scope" value="Eukaryota"/>
</dbReference>
<reference evidence="4" key="1">
    <citation type="submission" date="2010-07" db="EMBL/GenBank/DDBJ databases">
        <title>The genome sequence of Gaeumannomyces graminis var. tritici strain R3-111a-1.</title>
        <authorList>
            <consortium name="The Broad Institute Genome Sequencing Platform"/>
            <person name="Ma L.-J."/>
            <person name="Dead R."/>
            <person name="Young S."/>
            <person name="Zeng Q."/>
            <person name="Koehrsen M."/>
            <person name="Alvarado L."/>
            <person name="Berlin A."/>
            <person name="Chapman S.B."/>
            <person name="Chen Z."/>
            <person name="Freedman E."/>
            <person name="Gellesch M."/>
            <person name="Goldberg J."/>
            <person name="Griggs A."/>
            <person name="Gujja S."/>
            <person name="Heilman E.R."/>
            <person name="Heiman D."/>
            <person name="Hepburn T."/>
            <person name="Howarth C."/>
            <person name="Jen D."/>
            <person name="Larson L."/>
            <person name="Mehta T."/>
            <person name="Neiman D."/>
            <person name="Pearson M."/>
            <person name="Roberts A."/>
            <person name="Saif S."/>
            <person name="Shea T."/>
            <person name="Shenoy N."/>
            <person name="Sisk P."/>
            <person name="Stolte C."/>
            <person name="Sykes S."/>
            <person name="Walk T."/>
            <person name="White J."/>
            <person name="Yandava C."/>
            <person name="Haas B."/>
            <person name="Nusbaum C."/>
            <person name="Birren B."/>
        </authorList>
    </citation>
    <scope>NUCLEOTIDE SEQUENCE [LARGE SCALE GENOMIC DNA]</scope>
    <source>
        <strain evidence="4">R3-111a-1</strain>
    </source>
</reference>
<dbReference type="EnsemblFungi" id="EJT69526">
    <property type="protein sequence ID" value="EJT69526"/>
    <property type="gene ID" value="GGTG_13145"/>
</dbReference>
<dbReference type="OrthoDB" id="5137723at2759"/>
<reference evidence="3" key="4">
    <citation type="journal article" date="2015" name="G3 (Bethesda)">
        <title>Genome sequences of three phytopathogenic species of the Magnaporthaceae family of fungi.</title>
        <authorList>
            <person name="Okagaki L.H."/>
            <person name="Nunes C.C."/>
            <person name="Sailsbery J."/>
            <person name="Clay B."/>
            <person name="Brown D."/>
            <person name="John T."/>
            <person name="Oh Y."/>
            <person name="Young N."/>
            <person name="Fitzgerald M."/>
            <person name="Haas B.J."/>
            <person name="Zeng Q."/>
            <person name="Young S."/>
            <person name="Adiconis X."/>
            <person name="Fan L."/>
            <person name="Levin J.Z."/>
            <person name="Mitchell T.K."/>
            <person name="Okubara P.A."/>
            <person name="Farman M.L."/>
            <person name="Kohn L.M."/>
            <person name="Birren B."/>
            <person name="Ma L.-J."/>
            <person name="Dean R.A."/>
        </authorList>
    </citation>
    <scope>NUCLEOTIDE SEQUENCE</scope>
    <source>
        <strain evidence="3">R3-111a-1</strain>
    </source>
</reference>
<evidence type="ECO:0000256" key="1">
    <source>
        <dbReference type="SAM" id="MobiDB-lite"/>
    </source>
</evidence>
<sequence>MPPYFGMADFVDALQNCAVPELEDFANNEHLRDRAHRRFDSDEPPPPYQSSTESEEPDERNIALEPYPESPESPESPQHDSPPRQSTFVDLSPSLPEVMEHPLDDDELAQTADRAKHLLRPRTMYLDESSIELNRYLLAKFPTRGKSGTRLKQLRRRGVKARHIIKSRWQKLGIWNPEWGFPGRNLRPSDKVGDWRWKWERQDADQETISQETHQLALRALRLRQNLRRGEWVPATPRRRLGPDSSTAEAESFLISRPWFLYRLDLEEEYTKLARSSNDDPKYWKTIELEHWRRWEENGEYRLADDGAPCYWKWRHESPSPEREHTPTSPGISYTPSEVDELETIGLPRPQQPASYWVQNGPKPLVGQCKNPGAFSRTPSPTPSPRTRFARLGSMPDIYIVGGLEQREIWLAKKREIEAALKAMEGNEAELPDQWPTPPPLSPRARLKRLGPMPEHESLFGDGGASEWRRMKKEIDDALEAVQARRVEQEQGAADGDDEAMPDEEEPVEAVVDLQRAGQSDQDGAGGGSDAAAAPPRQTQGKPRARSRRAEAVPAPDVPQPPAPRRSARNALKRGADPPSPQDAPPNKRTRLVRAEVVAAAMPKRGRPSKQPDAVKEETGRHHSSQTWRGSS</sequence>
<organism evidence="2">
    <name type="scientific">Gaeumannomyces tritici (strain R3-111a-1)</name>
    <name type="common">Wheat and barley take-all root rot fungus</name>
    <name type="synonym">Gaeumannomyces graminis var. tritici</name>
    <dbReference type="NCBI Taxonomy" id="644352"/>
    <lineage>
        <taxon>Eukaryota</taxon>
        <taxon>Fungi</taxon>
        <taxon>Dikarya</taxon>
        <taxon>Ascomycota</taxon>
        <taxon>Pezizomycotina</taxon>
        <taxon>Sordariomycetes</taxon>
        <taxon>Sordariomycetidae</taxon>
        <taxon>Magnaporthales</taxon>
        <taxon>Magnaporthaceae</taxon>
        <taxon>Gaeumannomyces</taxon>
    </lineage>
</organism>
<gene>
    <name evidence="3" type="primary">20353603</name>
    <name evidence="2" type="ORF">GGTG_13145</name>
</gene>
<feature type="compositionally biased region" description="Acidic residues" evidence="1">
    <location>
        <begin position="495"/>
        <end position="508"/>
    </location>
</feature>
<dbReference type="RefSeq" id="XP_009229311.1">
    <property type="nucleotide sequence ID" value="XM_009231047.1"/>
</dbReference>
<feature type="compositionally biased region" description="Basic and acidic residues" evidence="1">
    <location>
        <begin position="467"/>
        <end position="476"/>
    </location>
</feature>
<dbReference type="EMBL" id="GL385404">
    <property type="protein sequence ID" value="EJT69526.1"/>
    <property type="molecule type" value="Genomic_DNA"/>
</dbReference>
<protein>
    <submittedName>
        <fullName evidence="2 3">Uncharacterized protein</fullName>
    </submittedName>
</protein>
<proteinExistence type="predicted"/>
<keyword evidence="4" id="KW-1185">Reference proteome</keyword>
<reference evidence="2" key="2">
    <citation type="submission" date="2010-07" db="EMBL/GenBank/DDBJ databases">
        <authorList>
            <consortium name="The Broad Institute Genome Sequencing Platform"/>
            <consortium name="Broad Institute Genome Sequencing Center for Infectious Disease"/>
            <person name="Ma L.-J."/>
            <person name="Dead R."/>
            <person name="Young S."/>
            <person name="Zeng Q."/>
            <person name="Koehrsen M."/>
            <person name="Alvarado L."/>
            <person name="Berlin A."/>
            <person name="Chapman S.B."/>
            <person name="Chen Z."/>
            <person name="Freedman E."/>
            <person name="Gellesch M."/>
            <person name="Goldberg J."/>
            <person name="Griggs A."/>
            <person name="Gujja S."/>
            <person name="Heilman E.R."/>
            <person name="Heiman D."/>
            <person name="Hepburn T."/>
            <person name="Howarth C."/>
            <person name="Jen D."/>
            <person name="Larson L."/>
            <person name="Mehta T."/>
            <person name="Neiman D."/>
            <person name="Pearson M."/>
            <person name="Roberts A."/>
            <person name="Saif S."/>
            <person name="Shea T."/>
            <person name="Shenoy N."/>
            <person name="Sisk P."/>
            <person name="Stolte C."/>
            <person name="Sykes S."/>
            <person name="Walk T."/>
            <person name="White J."/>
            <person name="Yandava C."/>
            <person name="Haas B."/>
            <person name="Nusbaum C."/>
            <person name="Birren B."/>
        </authorList>
    </citation>
    <scope>NUCLEOTIDE SEQUENCE</scope>
    <source>
        <strain evidence="2">R3-111a-1</strain>
    </source>
</reference>
<dbReference type="GeneID" id="20353603"/>
<reference evidence="2" key="3">
    <citation type="submission" date="2010-09" db="EMBL/GenBank/DDBJ databases">
        <title>Annotation of Gaeumannomyces graminis var. tritici R3-111a-1.</title>
        <authorList>
            <consortium name="The Broad Institute Genome Sequencing Platform"/>
            <person name="Ma L.-J."/>
            <person name="Dead R."/>
            <person name="Young S.K."/>
            <person name="Zeng Q."/>
            <person name="Gargeya S."/>
            <person name="Fitzgerald M."/>
            <person name="Haas B."/>
            <person name="Abouelleil A."/>
            <person name="Alvarado L."/>
            <person name="Arachchi H.M."/>
            <person name="Berlin A."/>
            <person name="Brown A."/>
            <person name="Chapman S.B."/>
            <person name="Chen Z."/>
            <person name="Dunbar C."/>
            <person name="Freedman E."/>
            <person name="Gearin G."/>
            <person name="Gellesch M."/>
            <person name="Goldberg J."/>
            <person name="Griggs A."/>
            <person name="Gujja S."/>
            <person name="Heiman D."/>
            <person name="Howarth C."/>
            <person name="Larson L."/>
            <person name="Lui A."/>
            <person name="MacDonald P.J.P."/>
            <person name="Mehta T."/>
            <person name="Montmayeur A."/>
            <person name="Murphy C."/>
            <person name="Neiman D."/>
            <person name="Pearson M."/>
            <person name="Priest M."/>
            <person name="Roberts A."/>
            <person name="Saif S."/>
            <person name="Shea T."/>
            <person name="Shenoy N."/>
            <person name="Sisk P."/>
            <person name="Stolte C."/>
            <person name="Sykes S."/>
            <person name="Yandava C."/>
            <person name="Wortman J."/>
            <person name="Nusbaum C."/>
            <person name="Birren B."/>
        </authorList>
    </citation>
    <scope>NUCLEOTIDE SEQUENCE</scope>
    <source>
        <strain evidence="2">R3-111a-1</strain>
    </source>
</reference>
<dbReference type="VEuPathDB" id="FungiDB:GGTG_13145"/>
<feature type="region of interest" description="Disordered" evidence="1">
    <location>
        <begin position="428"/>
        <end position="632"/>
    </location>
</feature>
<evidence type="ECO:0000313" key="4">
    <source>
        <dbReference type="Proteomes" id="UP000006039"/>
    </source>
</evidence>
<name>J3PI14_GAET3</name>
<dbReference type="Proteomes" id="UP000006039">
    <property type="component" value="Unassembled WGS sequence"/>
</dbReference>
<accession>J3PI14</accession>